<dbReference type="EMBL" id="LWGR01000004">
    <property type="protein sequence ID" value="KZM74671.1"/>
    <property type="molecule type" value="Genomic_DNA"/>
</dbReference>
<dbReference type="GO" id="GO:0140114">
    <property type="term" value="P:cellular detoxification of fluoride"/>
    <property type="evidence" value="ECO:0007669"/>
    <property type="project" value="UniProtKB-UniRule"/>
</dbReference>
<feature type="transmembrane region" description="Helical" evidence="10">
    <location>
        <begin position="31"/>
        <end position="51"/>
    </location>
</feature>
<evidence type="ECO:0000256" key="7">
    <source>
        <dbReference type="ARBA" id="ARBA00035120"/>
    </source>
</evidence>
<dbReference type="InterPro" id="IPR003691">
    <property type="entry name" value="FluC"/>
</dbReference>
<organism evidence="11 12">
    <name type="scientific">Nocardia terpenica</name>
    <dbReference type="NCBI Taxonomy" id="455432"/>
    <lineage>
        <taxon>Bacteria</taxon>
        <taxon>Bacillati</taxon>
        <taxon>Actinomycetota</taxon>
        <taxon>Actinomycetes</taxon>
        <taxon>Mycobacteriales</taxon>
        <taxon>Nocardiaceae</taxon>
        <taxon>Nocardia</taxon>
    </lineage>
</organism>
<dbReference type="RefSeq" id="WP_067586078.1">
    <property type="nucleotide sequence ID" value="NZ_JABMCZ010000005.1"/>
</dbReference>
<dbReference type="NCBIfam" id="TIGR00494">
    <property type="entry name" value="crcB"/>
    <property type="match status" value="1"/>
</dbReference>
<comment type="similarity">
    <text evidence="7 10">Belongs to the fluoride channel Fluc/FEX (TC 1.A.43) family.</text>
</comment>
<keyword evidence="10" id="KW-0915">Sodium</keyword>
<dbReference type="HAMAP" id="MF_00454">
    <property type="entry name" value="FluC"/>
    <property type="match status" value="1"/>
</dbReference>
<keyword evidence="10" id="KW-0479">Metal-binding</keyword>
<evidence type="ECO:0000256" key="9">
    <source>
        <dbReference type="ARBA" id="ARBA00049940"/>
    </source>
</evidence>
<evidence type="ECO:0000256" key="5">
    <source>
        <dbReference type="ARBA" id="ARBA00023136"/>
    </source>
</evidence>
<protein>
    <recommendedName>
        <fullName evidence="10">Fluoride-specific ion channel FluC</fullName>
    </recommendedName>
</protein>
<evidence type="ECO:0000256" key="2">
    <source>
        <dbReference type="ARBA" id="ARBA00022475"/>
    </source>
</evidence>
<feature type="transmembrane region" description="Helical" evidence="10">
    <location>
        <begin position="63"/>
        <end position="83"/>
    </location>
</feature>
<keyword evidence="3 10" id="KW-0812">Transmembrane</keyword>
<dbReference type="AlphaFoldDB" id="A0A164NSF6"/>
<keyword evidence="10" id="KW-0406">Ion transport</keyword>
<feature type="transmembrane region" description="Helical" evidence="10">
    <location>
        <begin position="95"/>
        <end position="113"/>
    </location>
</feature>
<evidence type="ECO:0000256" key="1">
    <source>
        <dbReference type="ARBA" id="ARBA00004651"/>
    </source>
</evidence>
<evidence type="ECO:0000313" key="11">
    <source>
        <dbReference type="EMBL" id="KZM74671.1"/>
    </source>
</evidence>
<comment type="catalytic activity">
    <reaction evidence="8">
        <text>fluoride(in) = fluoride(out)</text>
        <dbReference type="Rhea" id="RHEA:76159"/>
        <dbReference type="ChEBI" id="CHEBI:17051"/>
    </reaction>
    <physiologicalReaction direction="left-to-right" evidence="8">
        <dbReference type="Rhea" id="RHEA:76160"/>
    </physiologicalReaction>
</comment>
<keyword evidence="5 10" id="KW-0472">Membrane</keyword>
<dbReference type="GO" id="GO:0062054">
    <property type="term" value="F:fluoride channel activity"/>
    <property type="evidence" value="ECO:0007669"/>
    <property type="project" value="UniProtKB-UniRule"/>
</dbReference>
<name>A0A164NSF6_9NOCA</name>
<dbReference type="STRING" id="455432.AWN90_21650"/>
<dbReference type="OrthoDB" id="4408652at2"/>
<feature type="binding site" evidence="10">
    <location>
        <position position="103"/>
    </location>
    <ligand>
        <name>Na(+)</name>
        <dbReference type="ChEBI" id="CHEBI:29101"/>
        <note>structural</note>
    </ligand>
</feature>
<dbReference type="PANTHER" id="PTHR28259">
    <property type="entry name" value="FLUORIDE EXPORT PROTEIN 1-RELATED"/>
    <property type="match status" value="1"/>
</dbReference>
<comment type="subcellular location">
    <subcellularLocation>
        <location evidence="1 10">Cell membrane</location>
        <topology evidence="1 10">Multi-pass membrane protein</topology>
    </subcellularLocation>
</comment>
<reference evidence="11 12" key="1">
    <citation type="submission" date="2016-04" db="EMBL/GenBank/DDBJ databases">
        <authorList>
            <person name="Evans L.H."/>
            <person name="Alamgir A."/>
            <person name="Owens N."/>
            <person name="Weber N.D."/>
            <person name="Virtaneva K."/>
            <person name="Barbian K."/>
            <person name="Babar A."/>
            <person name="Rosenke K."/>
        </authorList>
    </citation>
    <scope>NUCLEOTIDE SEQUENCE [LARGE SCALE GENOMIC DNA]</scope>
    <source>
        <strain evidence="11 12">IFM 0406</strain>
    </source>
</reference>
<dbReference type="Proteomes" id="UP000076512">
    <property type="component" value="Unassembled WGS sequence"/>
</dbReference>
<proteinExistence type="inferred from homology"/>
<dbReference type="GO" id="GO:0005886">
    <property type="term" value="C:plasma membrane"/>
    <property type="evidence" value="ECO:0007669"/>
    <property type="project" value="UniProtKB-SubCell"/>
</dbReference>
<dbReference type="PANTHER" id="PTHR28259:SF1">
    <property type="entry name" value="FLUORIDE EXPORT PROTEIN 1-RELATED"/>
    <property type="match status" value="1"/>
</dbReference>
<comment type="activity regulation">
    <text evidence="10">Na(+) is not transported, but it plays an essential structural role and its presence is essential for fluoride channel function.</text>
</comment>
<sequence length="163" mass="17667">MPEIRLAESGDPDVDLRFAEQCRELFRDHGAVLAVIAVGGGLGAIARYGIAQLLPTRPGHFPWGTFITNVAGCFAIGVLMVLITEVWSAHRLIRPFLGVGFLGGFTTFSTYAVDTRNLLQPGTTATAFAYAAGTLLCAMLAVLTGVTLTRITVRRRETREDRR</sequence>
<keyword evidence="10" id="KW-0813">Transport</keyword>
<comment type="function">
    <text evidence="9 10">Fluoride-specific ion channel. Important for reducing fluoride concentration in the cell, thus reducing its toxicity.</text>
</comment>
<keyword evidence="2 10" id="KW-1003">Cell membrane</keyword>
<accession>A0A164NSF6</accession>
<feature type="binding site" evidence="10">
    <location>
        <position position="106"/>
    </location>
    <ligand>
        <name>Na(+)</name>
        <dbReference type="ChEBI" id="CHEBI:29101"/>
        <note>structural</note>
    </ligand>
</feature>
<dbReference type="GO" id="GO:0046872">
    <property type="term" value="F:metal ion binding"/>
    <property type="evidence" value="ECO:0007669"/>
    <property type="project" value="UniProtKB-KW"/>
</dbReference>
<dbReference type="Pfam" id="PF02537">
    <property type="entry name" value="CRCB"/>
    <property type="match status" value="1"/>
</dbReference>
<gene>
    <name evidence="10" type="primary">fluC</name>
    <name evidence="10" type="synonym">crcB</name>
    <name evidence="11" type="ORF">AWN90_21650</name>
</gene>
<evidence type="ECO:0000313" key="12">
    <source>
        <dbReference type="Proteomes" id="UP000076512"/>
    </source>
</evidence>
<evidence type="ECO:0000256" key="10">
    <source>
        <dbReference type="HAMAP-Rule" id="MF_00454"/>
    </source>
</evidence>
<evidence type="ECO:0000256" key="3">
    <source>
        <dbReference type="ARBA" id="ARBA00022692"/>
    </source>
</evidence>
<keyword evidence="4 10" id="KW-1133">Transmembrane helix</keyword>
<evidence type="ECO:0000256" key="4">
    <source>
        <dbReference type="ARBA" id="ARBA00022989"/>
    </source>
</evidence>
<comment type="caution">
    <text evidence="11">The sequence shown here is derived from an EMBL/GenBank/DDBJ whole genome shotgun (WGS) entry which is preliminary data.</text>
</comment>
<evidence type="ECO:0000256" key="8">
    <source>
        <dbReference type="ARBA" id="ARBA00035585"/>
    </source>
</evidence>
<evidence type="ECO:0000256" key="6">
    <source>
        <dbReference type="ARBA" id="ARBA00023303"/>
    </source>
</evidence>
<keyword evidence="6 10" id="KW-0407">Ion channel</keyword>
<feature type="transmembrane region" description="Helical" evidence="10">
    <location>
        <begin position="128"/>
        <end position="153"/>
    </location>
</feature>
<keyword evidence="12" id="KW-1185">Reference proteome</keyword>